<evidence type="ECO:0000256" key="4">
    <source>
        <dbReference type="ARBA" id="ARBA00022692"/>
    </source>
</evidence>
<keyword evidence="9" id="KW-1278">Translocase</keyword>
<dbReference type="InterPro" id="IPR036412">
    <property type="entry name" value="HAD-like_sf"/>
</dbReference>
<dbReference type="InterPro" id="IPR008250">
    <property type="entry name" value="ATPase_P-typ_transduc_dom_A_sf"/>
</dbReference>
<comment type="similarity">
    <text evidence="2 14">Belongs to the cation transport ATPase (P-type) (TC 3.A.3) family. Type IB subfamily.</text>
</comment>
<evidence type="ECO:0000256" key="12">
    <source>
        <dbReference type="ARBA" id="ARBA00023136"/>
    </source>
</evidence>
<dbReference type="InterPro" id="IPR001757">
    <property type="entry name" value="P_typ_ATPase"/>
</dbReference>
<feature type="domain" description="P-type ATPase A" evidence="16">
    <location>
        <begin position="204"/>
        <end position="304"/>
    </location>
</feature>
<name>A0ABS4K9Z5_9FIRM</name>
<evidence type="ECO:0000256" key="1">
    <source>
        <dbReference type="ARBA" id="ARBA00004127"/>
    </source>
</evidence>
<evidence type="ECO:0000313" key="18">
    <source>
        <dbReference type="Proteomes" id="UP001519306"/>
    </source>
</evidence>
<dbReference type="Pfam" id="PF00122">
    <property type="entry name" value="E1-E2_ATPase"/>
    <property type="match status" value="1"/>
</dbReference>
<keyword evidence="12 14" id="KW-0472">Membrane</keyword>
<dbReference type="InterPro" id="IPR023214">
    <property type="entry name" value="HAD_sf"/>
</dbReference>
<dbReference type="InterPro" id="IPR018303">
    <property type="entry name" value="ATPase_P-typ_P_site"/>
</dbReference>
<dbReference type="Gene3D" id="2.70.150.10">
    <property type="entry name" value="Calcium-transporting ATPase, cytoplasmic transduction domain A"/>
    <property type="match status" value="1"/>
</dbReference>
<evidence type="ECO:0000256" key="11">
    <source>
        <dbReference type="ARBA" id="ARBA00023008"/>
    </source>
</evidence>
<evidence type="ECO:0000256" key="10">
    <source>
        <dbReference type="ARBA" id="ARBA00022989"/>
    </source>
</evidence>
<evidence type="ECO:0000259" key="16">
    <source>
        <dbReference type="Pfam" id="PF00122"/>
    </source>
</evidence>
<dbReference type="InterPro" id="IPR059000">
    <property type="entry name" value="ATPase_P-type_domA"/>
</dbReference>
<dbReference type="NCBIfam" id="TIGR01494">
    <property type="entry name" value="ATPase_P-type"/>
    <property type="match status" value="1"/>
</dbReference>
<comment type="caution">
    <text evidence="17">The sequence shown here is derived from an EMBL/GenBank/DDBJ whole genome shotgun (WGS) entry which is preliminary data.</text>
</comment>
<dbReference type="NCBIfam" id="TIGR01512">
    <property type="entry name" value="ATPase-IB2_Cd"/>
    <property type="match status" value="1"/>
</dbReference>
<evidence type="ECO:0000256" key="3">
    <source>
        <dbReference type="ARBA" id="ARBA00012517"/>
    </source>
</evidence>
<comment type="catalytic activity">
    <reaction evidence="13">
        <text>Cu(+)(in) + ATP + H2O = Cu(+)(out) + ADP + phosphate + H(+)</text>
        <dbReference type="Rhea" id="RHEA:25792"/>
        <dbReference type="ChEBI" id="CHEBI:15377"/>
        <dbReference type="ChEBI" id="CHEBI:15378"/>
        <dbReference type="ChEBI" id="CHEBI:30616"/>
        <dbReference type="ChEBI" id="CHEBI:43474"/>
        <dbReference type="ChEBI" id="CHEBI:49552"/>
        <dbReference type="ChEBI" id="CHEBI:456216"/>
        <dbReference type="EC" id="7.2.2.8"/>
    </reaction>
</comment>
<keyword evidence="7" id="KW-0187">Copper transport</keyword>
<dbReference type="RefSeq" id="WP_280954002.1">
    <property type="nucleotide sequence ID" value="NZ_JAGGLJ010000001.1"/>
</dbReference>
<keyword evidence="7" id="KW-0813">Transport</keyword>
<dbReference type="SUPFAM" id="SSF81653">
    <property type="entry name" value="Calcium ATPase, transduction domain A"/>
    <property type="match status" value="1"/>
</dbReference>
<accession>A0ABS4K9Z5</accession>
<proteinExistence type="inferred from homology"/>
<evidence type="ECO:0000256" key="13">
    <source>
        <dbReference type="ARBA" id="ARBA00049289"/>
    </source>
</evidence>
<comment type="subcellular location">
    <subcellularLocation>
        <location evidence="14">Cell membrane</location>
    </subcellularLocation>
    <subcellularLocation>
        <location evidence="1">Endomembrane system</location>
        <topology evidence="1">Multi-pass membrane protein</topology>
    </subcellularLocation>
</comment>
<feature type="transmembrane region" description="Helical" evidence="14">
    <location>
        <begin position="690"/>
        <end position="708"/>
    </location>
</feature>
<dbReference type="PANTHER" id="PTHR43520:SF8">
    <property type="entry name" value="P-TYPE CU(+) TRANSPORTER"/>
    <property type="match status" value="1"/>
</dbReference>
<dbReference type="InterPro" id="IPR023298">
    <property type="entry name" value="ATPase_P-typ_TM_dom_sf"/>
</dbReference>
<dbReference type="NCBIfam" id="TIGR01511">
    <property type="entry name" value="ATPase-IB1_Cu"/>
    <property type="match status" value="1"/>
</dbReference>
<dbReference type="SFLD" id="SFLDG00002">
    <property type="entry name" value="C1.7:_P-type_atpase_like"/>
    <property type="match status" value="1"/>
</dbReference>
<feature type="transmembrane region" description="Helical" evidence="14">
    <location>
        <begin position="349"/>
        <end position="373"/>
    </location>
</feature>
<keyword evidence="10 14" id="KW-1133">Transmembrane helix</keyword>
<dbReference type="Gene3D" id="3.40.1110.10">
    <property type="entry name" value="Calcium-transporting ATPase, cytoplasmic domain N"/>
    <property type="match status" value="1"/>
</dbReference>
<dbReference type="Gene3D" id="3.40.50.1000">
    <property type="entry name" value="HAD superfamily/HAD-like"/>
    <property type="match status" value="1"/>
</dbReference>
<gene>
    <name evidence="17" type="ORF">J2Z71_000105</name>
</gene>
<evidence type="ECO:0000256" key="2">
    <source>
        <dbReference type="ARBA" id="ARBA00006024"/>
    </source>
</evidence>
<feature type="region of interest" description="Disordered" evidence="15">
    <location>
        <begin position="1"/>
        <end position="30"/>
    </location>
</feature>
<dbReference type="InterPro" id="IPR027256">
    <property type="entry name" value="P-typ_ATPase_IB"/>
</dbReference>
<evidence type="ECO:0000256" key="5">
    <source>
        <dbReference type="ARBA" id="ARBA00022723"/>
    </source>
</evidence>
<feature type="transmembrane region" description="Helical" evidence="14">
    <location>
        <begin position="169"/>
        <end position="186"/>
    </location>
</feature>
<keyword evidence="18" id="KW-1185">Reference proteome</keyword>
<keyword evidence="4 14" id="KW-0812">Transmembrane</keyword>
<feature type="transmembrane region" description="Helical" evidence="14">
    <location>
        <begin position="71"/>
        <end position="90"/>
    </location>
</feature>
<dbReference type="InterPro" id="IPR023299">
    <property type="entry name" value="ATPase_P-typ_cyto_dom_N"/>
</dbReference>
<protein>
    <recommendedName>
        <fullName evidence="3">P-type Cu(+) transporter</fullName>
        <ecNumber evidence="3">7.2.2.8</ecNumber>
    </recommendedName>
</protein>
<keyword evidence="6 14" id="KW-0547">Nucleotide-binding</keyword>
<dbReference type="SUPFAM" id="SSF56784">
    <property type="entry name" value="HAD-like"/>
    <property type="match status" value="1"/>
</dbReference>
<keyword evidence="7" id="KW-0406">Ion transport</keyword>
<evidence type="ECO:0000256" key="9">
    <source>
        <dbReference type="ARBA" id="ARBA00022967"/>
    </source>
</evidence>
<evidence type="ECO:0000256" key="15">
    <source>
        <dbReference type="SAM" id="MobiDB-lite"/>
    </source>
</evidence>
<dbReference type="EC" id="7.2.2.8" evidence="3"/>
<evidence type="ECO:0000256" key="14">
    <source>
        <dbReference type="RuleBase" id="RU362081"/>
    </source>
</evidence>
<feature type="transmembrane region" description="Helical" evidence="14">
    <location>
        <begin position="136"/>
        <end position="157"/>
    </location>
</feature>
<keyword evidence="5 14" id="KW-0479">Metal-binding</keyword>
<reference evidence="17 18" key="1">
    <citation type="submission" date="2021-03" db="EMBL/GenBank/DDBJ databases">
        <title>Genomic Encyclopedia of Type Strains, Phase IV (KMG-IV): sequencing the most valuable type-strain genomes for metagenomic binning, comparative biology and taxonomic classification.</title>
        <authorList>
            <person name="Goeker M."/>
        </authorList>
    </citation>
    <scope>NUCLEOTIDE SEQUENCE [LARGE SCALE GENOMIC DNA]</scope>
    <source>
        <strain evidence="17 18">DSM 27563</strain>
    </source>
</reference>
<dbReference type="PRINTS" id="PR00119">
    <property type="entry name" value="CATATPASE"/>
</dbReference>
<feature type="transmembrane region" description="Helical" evidence="14">
    <location>
        <begin position="662"/>
        <end position="684"/>
    </location>
</feature>
<evidence type="ECO:0000313" key="17">
    <source>
        <dbReference type="EMBL" id="MBP2024590.1"/>
    </source>
</evidence>
<keyword evidence="11" id="KW-0186">Copper</keyword>
<evidence type="ECO:0000256" key="6">
    <source>
        <dbReference type="ARBA" id="ARBA00022741"/>
    </source>
</evidence>
<dbReference type="PROSITE" id="PS00154">
    <property type="entry name" value="ATPASE_E1_E2"/>
    <property type="match status" value="1"/>
</dbReference>
<dbReference type="SFLD" id="SFLDS00003">
    <property type="entry name" value="Haloacid_Dehalogenase"/>
    <property type="match status" value="1"/>
</dbReference>
<feature type="transmembrane region" description="Helical" evidence="14">
    <location>
        <begin position="96"/>
        <end position="115"/>
    </location>
</feature>
<dbReference type="EMBL" id="JAGGLJ010000001">
    <property type="protein sequence ID" value="MBP2024590.1"/>
    <property type="molecule type" value="Genomic_DNA"/>
</dbReference>
<dbReference type="CDD" id="cd07552">
    <property type="entry name" value="P-type_ATPase_Cu-like"/>
    <property type="match status" value="1"/>
</dbReference>
<sequence>MNTKNNHNFKDKKEDDLNLKKDNLKSKDEHMNMNEHEHMNMNEHEHMNMNEQEHMAMGGHSHHAQMFKKKFIYSLFLGIPILILSPMMGINLPFTIIFKGSDWVVLILSTILFFYGGKPFLSGARDELKKKSPGMMMLISLGITVSYIYSVYAFIGNNILHLENMLMDFFWELASLILIMLLGHYIEMKAVGDAGDALKKMAELLPSDANLLKSDESIEVISLKDVKKDDNILVRAGEIVPTDGEVIKGSTSINESMITGESKLVEKNIKDKVIGGSINGNGTITVKVSATGESGYLAQVMNLVSEAQKDKSKMENLSDKVAKYLFYIALSVGIIAFIVWFIVSNNINIAIEIMVTVLVIACPHALGLAIPLVSARSTSIGAKNGLLIKNRNGLEESRNLDYIVMDKTGTLTEGNFKLNYFDSLNSEYSKEEILSIIAGIEEGSSHPLAVGILDKAKELNIKSANILDIKNISGVGLKGIYNNKEVMIVNRAYLVKNNIDFNEDMFNKYASSGNTISFLLIENKVSGIVSQGDEIKENASEIISKIKSQGIKVAMLTGDNKMVAENVGKILGINEVYAELMPEDKEMVIKKYIENDKKVMMVGDGVNDAPSLARATVGVAIGAGTDVAIDSADIILVKSDPMDILNLLKLSRNTWKKTIQNLWWGAGYNLIAIPLAAGILAPIGIMLNPAIGAIFMSLSTVIVAINAMRLKLD</sequence>
<dbReference type="InterPro" id="IPR044492">
    <property type="entry name" value="P_typ_ATPase_HD_dom"/>
</dbReference>
<evidence type="ECO:0000256" key="8">
    <source>
        <dbReference type="ARBA" id="ARBA00022840"/>
    </source>
</evidence>
<dbReference type="PANTHER" id="PTHR43520">
    <property type="entry name" value="ATP7, ISOFORM B"/>
    <property type="match status" value="1"/>
</dbReference>
<keyword evidence="8 14" id="KW-0067">ATP-binding</keyword>
<dbReference type="Pfam" id="PF00702">
    <property type="entry name" value="Hydrolase"/>
    <property type="match status" value="1"/>
</dbReference>
<dbReference type="Proteomes" id="UP001519306">
    <property type="component" value="Unassembled WGS sequence"/>
</dbReference>
<feature type="compositionally biased region" description="Basic and acidic residues" evidence="15">
    <location>
        <begin position="8"/>
        <end position="30"/>
    </location>
</feature>
<dbReference type="SUPFAM" id="SSF81665">
    <property type="entry name" value="Calcium ATPase, transmembrane domain M"/>
    <property type="match status" value="1"/>
</dbReference>
<feature type="transmembrane region" description="Helical" evidence="14">
    <location>
        <begin position="324"/>
        <end position="343"/>
    </location>
</feature>
<evidence type="ECO:0000256" key="7">
    <source>
        <dbReference type="ARBA" id="ARBA00022796"/>
    </source>
</evidence>
<dbReference type="SFLD" id="SFLDF00027">
    <property type="entry name" value="p-type_atpase"/>
    <property type="match status" value="1"/>
</dbReference>
<organism evidence="17 18">
    <name type="scientific">Peptoniphilus stercorisuis</name>
    <dbReference type="NCBI Taxonomy" id="1436965"/>
    <lineage>
        <taxon>Bacteria</taxon>
        <taxon>Bacillati</taxon>
        <taxon>Bacillota</taxon>
        <taxon>Tissierellia</taxon>
        <taxon>Tissierellales</taxon>
        <taxon>Peptoniphilaceae</taxon>
        <taxon>Peptoniphilus</taxon>
    </lineage>
</organism>
<dbReference type="NCBIfam" id="TIGR01525">
    <property type="entry name" value="ATPase-IB_hvy"/>
    <property type="match status" value="1"/>
</dbReference>
<keyword evidence="14" id="KW-1003">Cell membrane</keyword>